<dbReference type="Proteomes" id="UP000197138">
    <property type="component" value="Unassembled WGS sequence"/>
</dbReference>
<comment type="caution">
    <text evidence="7">The sequence shown here is derived from an EMBL/GenBank/DDBJ whole genome shotgun (WGS) entry which is preliminary data.</text>
</comment>
<evidence type="ECO:0000256" key="6">
    <source>
        <dbReference type="RuleBase" id="RU363018"/>
    </source>
</evidence>
<evidence type="ECO:0000256" key="2">
    <source>
        <dbReference type="ARBA" id="ARBA00002674"/>
    </source>
</evidence>
<dbReference type="Gene3D" id="3.40.1180.10">
    <property type="entry name" value="Decaprenyl diphosphate synthase-like"/>
    <property type="match status" value="1"/>
</dbReference>
<comment type="similarity">
    <text evidence="4 6">Belongs to the UPP synthase family.</text>
</comment>
<dbReference type="InterPro" id="IPR018520">
    <property type="entry name" value="UPP_synth-like_CS"/>
</dbReference>
<dbReference type="PANTHER" id="PTHR10291:SF0">
    <property type="entry name" value="DEHYDRODOLICHYL DIPHOSPHATE SYNTHASE 2"/>
    <property type="match status" value="1"/>
</dbReference>
<dbReference type="GO" id="GO:0009409">
    <property type="term" value="P:response to cold"/>
    <property type="evidence" value="ECO:0007669"/>
    <property type="project" value="TreeGrafter"/>
</dbReference>
<dbReference type="InterPro" id="IPR001441">
    <property type="entry name" value="UPP_synth-like"/>
</dbReference>
<keyword evidence="5 6" id="KW-0808">Transferase</keyword>
<dbReference type="EMBL" id="MTKT01001090">
    <property type="protein sequence ID" value="OWM86279.1"/>
    <property type="molecule type" value="Genomic_DNA"/>
</dbReference>
<dbReference type="UniPathway" id="UPA00378"/>
<dbReference type="NCBIfam" id="TIGR00055">
    <property type="entry name" value="uppS"/>
    <property type="match status" value="1"/>
</dbReference>
<evidence type="ECO:0000313" key="8">
    <source>
        <dbReference type="Proteomes" id="UP000197138"/>
    </source>
</evidence>
<dbReference type="Pfam" id="PF01255">
    <property type="entry name" value="Prenyltransf"/>
    <property type="match status" value="1"/>
</dbReference>
<accession>A0A218XNM7</accession>
<dbReference type="GO" id="GO:0009570">
    <property type="term" value="C:chloroplast stroma"/>
    <property type="evidence" value="ECO:0007669"/>
    <property type="project" value="TreeGrafter"/>
</dbReference>
<proteinExistence type="inferred from homology"/>
<dbReference type="InterPro" id="IPR036424">
    <property type="entry name" value="UPP_synth-like_sf"/>
</dbReference>
<dbReference type="GO" id="GO:0016094">
    <property type="term" value="P:polyprenol biosynthetic process"/>
    <property type="evidence" value="ECO:0007669"/>
    <property type="project" value="TreeGrafter"/>
</dbReference>
<dbReference type="GO" id="GO:0009668">
    <property type="term" value="P:plastid membrane organization"/>
    <property type="evidence" value="ECO:0007669"/>
    <property type="project" value="TreeGrafter"/>
</dbReference>
<dbReference type="PANTHER" id="PTHR10291">
    <property type="entry name" value="DEHYDRODOLICHYL DIPHOSPHATE SYNTHASE FAMILY MEMBER"/>
    <property type="match status" value="1"/>
</dbReference>
<dbReference type="HAMAP" id="MF_01139">
    <property type="entry name" value="ISPT"/>
    <property type="match status" value="1"/>
</dbReference>
<name>A0A218XNM7_PUNGR</name>
<dbReference type="PROSITE" id="PS01066">
    <property type="entry name" value="UPP_SYNTHASE"/>
    <property type="match status" value="1"/>
</dbReference>
<evidence type="ECO:0000313" key="7">
    <source>
        <dbReference type="EMBL" id="OWM86279.1"/>
    </source>
</evidence>
<comment type="pathway">
    <text evidence="3">Protein modification; protein glycosylation.</text>
</comment>
<dbReference type="AlphaFoldDB" id="A0A218XNM7"/>
<evidence type="ECO:0000256" key="5">
    <source>
        <dbReference type="ARBA" id="ARBA00022679"/>
    </source>
</evidence>
<dbReference type="CDD" id="cd00475">
    <property type="entry name" value="Cis_IPPS"/>
    <property type="match status" value="1"/>
</dbReference>
<evidence type="ECO:0000256" key="3">
    <source>
        <dbReference type="ARBA" id="ARBA00004922"/>
    </source>
</evidence>
<protein>
    <recommendedName>
        <fullName evidence="6">Alkyl transferase</fullName>
        <ecNumber evidence="6">2.5.1.-</ecNumber>
    </recommendedName>
</protein>
<evidence type="ECO:0000256" key="4">
    <source>
        <dbReference type="ARBA" id="ARBA00005432"/>
    </source>
</evidence>
<sequence>MLSLRFPISVEKVPLNVNRSPCPSSKAQNLSCSSCSRSAWQRAFAGATGLAAREEDKEVNGRMALTGDLVKLEEPLPSGLRWELMPRHVAVIMDGSARWARRRGLPASSGHEAGVRSLKELVELCGKWGIRILTVFAFSSENWSRPKAEVEFLMGLFERVIEFELQNFSREGVRISTIGDSSRLPKSLQKLLNKAECSTKDNSRLHLVVAVSYSGKSDIAQACKSIAHRVRDGLIQLEDIDEELIEEELATSCCEFPCPDLLIRTSGELRLSNFLLWQLAYAELFFSEALWPDFGKAEFVEALRSFQQRLRRYGSRES</sequence>
<dbReference type="GO" id="GO:0045547">
    <property type="term" value="F:ditrans,polycis-polyprenyl diphosphate synthase [(2E,6E)-farnesyl diphosphate specific] activity"/>
    <property type="evidence" value="ECO:0007669"/>
    <property type="project" value="TreeGrafter"/>
</dbReference>
<comment type="function">
    <text evidence="2">Catalyzes cis-prenyl chain elongation to produce the polyprenyl backbone of dolichol, a glycosyl carrier-lipid required for the biosynthesis of several classes of glycoprotein.</text>
</comment>
<evidence type="ECO:0000256" key="1">
    <source>
        <dbReference type="ARBA" id="ARBA00001946"/>
    </source>
</evidence>
<reference evidence="8" key="1">
    <citation type="journal article" date="2017" name="Plant J.">
        <title>The pomegranate (Punica granatum L.) genome and the genomics of punicalagin biosynthesis.</title>
        <authorList>
            <person name="Qin G."/>
            <person name="Xu C."/>
            <person name="Ming R."/>
            <person name="Tang H."/>
            <person name="Guyot R."/>
            <person name="Kramer E.M."/>
            <person name="Hu Y."/>
            <person name="Yi X."/>
            <person name="Qi Y."/>
            <person name="Xu X."/>
            <person name="Gao Z."/>
            <person name="Pan H."/>
            <person name="Jian J."/>
            <person name="Tian Y."/>
            <person name="Yue Z."/>
            <person name="Xu Y."/>
        </authorList>
    </citation>
    <scope>NUCLEOTIDE SEQUENCE [LARGE SCALE GENOMIC DNA]</scope>
    <source>
        <strain evidence="8">cv. Dabenzi</strain>
    </source>
</reference>
<gene>
    <name evidence="7" type="ORF">CDL15_Pgr011103</name>
</gene>
<dbReference type="FunFam" id="3.40.1180.10:FF:000001">
    <property type="entry name" value="(2E,6E)-farnesyl-diphosphate-specific ditrans,polycis-undecaprenyl-diphosphate synthase"/>
    <property type="match status" value="1"/>
</dbReference>
<comment type="cofactor">
    <cofactor evidence="1">
        <name>Mg(2+)</name>
        <dbReference type="ChEBI" id="CHEBI:18420"/>
    </cofactor>
</comment>
<dbReference type="EC" id="2.5.1.-" evidence="6"/>
<organism evidence="7 8">
    <name type="scientific">Punica granatum</name>
    <name type="common">Pomegranate</name>
    <dbReference type="NCBI Taxonomy" id="22663"/>
    <lineage>
        <taxon>Eukaryota</taxon>
        <taxon>Viridiplantae</taxon>
        <taxon>Streptophyta</taxon>
        <taxon>Embryophyta</taxon>
        <taxon>Tracheophyta</taxon>
        <taxon>Spermatophyta</taxon>
        <taxon>Magnoliopsida</taxon>
        <taxon>eudicotyledons</taxon>
        <taxon>Gunneridae</taxon>
        <taxon>Pentapetalae</taxon>
        <taxon>rosids</taxon>
        <taxon>malvids</taxon>
        <taxon>Myrtales</taxon>
        <taxon>Lythraceae</taxon>
        <taxon>Punica</taxon>
    </lineage>
</organism>
<dbReference type="SUPFAM" id="SSF64005">
    <property type="entry name" value="Undecaprenyl diphosphate synthase"/>
    <property type="match status" value="1"/>
</dbReference>